<feature type="transmembrane region" description="Helical" evidence="1">
    <location>
        <begin position="41"/>
        <end position="60"/>
    </location>
</feature>
<keyword evidence="4" id="KW-1185">Reference proteome</keyword>
<keyword evidence="1" id="KW-0472">Membrane</keyword>
<dbReference type="OrthoDB" id="9792992at2"/>
<gene>
    <name evidence="3" type="ORF">SAMN04487995_0230</name>
</gene>
<dbReference type="GO" id="GO:0016020">
    <property type="term" value="C:membrane"/>
    <property type="evidence" value="ECO:0007669"/>
    <property type="project" value="InterPro"/>
</dbReference>
<dbReference type="InterPro" id="IPR050640">
    <property type="entry name" value="Bact_2-comp_sensor_kinase"/>
</dbReference>
<feature type="domain" description="Signal transduction histidine kinase internal region" evidence="2">
    <location>
        <begin position="311"/>
        <end position="390"/>
    </location>
</feature>
<reference evidence="3 4" key="1">
    <citation type="submission" date="2016-10" db="EMBL/GenBank/DDBJ databases">
        <authorList>
            <person name="de Groot N.N."/>
        </authorList>
    </citation>
    <scope>NUCLEOTIDE SEQUENCE [LARGE SCALE GENOMIC DNA]</scope>
    <source>
        <strain evidence="3 4">DSM 19938</strain>
    </source>
</reference>
<feature type="transmembrane region" description="Helical" evidence="1">
    <location>
        <begin position="80"/>
        <end position="98"/>
    </location>
</feature>
<feature type="transmembrane region" description="Helical" evidence="1">
    <location>
        <begin position="104"/>
        <end position="128"/>
    </location>
</feature>
<dbReference type="GO" id="GO:0000155">
    <property type="term" value="F:phosphorelay sensor kinase activity"/>
    <property type="evidence" value="ECO:0007669"/>
    <property type="project" value="InterPro"/>
</dbReference>
<feature type="transmembrane region" description="Helical" evidence="1">
    <location>
        <begin position="229"/>
        <end position="249"/>
    </location>
</feature>
<dbReference type="InterPro" id="IPR010559">
    <property type="entry name" value="Sig_transdc_His_kin_internal"/>
</dbReference>
<feature type="transmembrane region" description="Helical" evidence="1">
    <location>
        <begin position="269"/>
        <end position="291"/>
    </location>
</feature>
<dbReference type="PANTHER" id="PTHR34220:SF7">
    <property type="entry name" value="SENSOR HISTIDINE KINASE YPDA"/>
    <property type="match status" value="1"/>
</dbReference>
<keyword evidence="1" id="KW-1133">Transmembrane helix</keyword>
<keyword evidence="3" id="KW-0418">Kinase</keyword>
<dbReference type="AlphaFoldDB" id="A0A1H6QGW9"/>
<dbReference type="EMBL" id="FNXY01000001">
    <property type="protein sequence ID" value="SEI38232.1"/>
    <property type="molecule type" value="Genomic_DNA"/>
</dbReference>
<evidence type="ECO:0000259" key="2">
    <source>
        <dbReference type="Pfam" id="PF06580"/>
    </source>
</evidence>
<organism evidence="3 4">
    <name type="scientific">Dyadobacter koreensis</name>
    <dbReference type="NCBI Taxonomy" id="408657"/>
    <lineage>
        <taxon>Bacteria</taxon>
        <taxon>Pseudomonadati</taxon>
        <taxon>Bacteroidota</taxon>
        <taxon>Cytophagia</taxon>
        <taxon>Cytophagales</taxon>
        <taxon>Spirosomataceae</taxon>
        <taxon>Dyadobacter</taxon>
    </lineage>
</organism>
<feature type="transmembrane region" description="Helical" evidence="1">
    <location>
        <begin position="195"/>
        <end position="217"/>
    </location>
</feature>
<sequence length="504" mass="58298">MLKWIQKIRLFPRRLELWLYSGLFMWIAIIEAQSHDGSWQTYFFCIITLAVSQSPVLGFVWNQERLQKSLTPRSYLRYRIFCFGIYLPLLALLSSLMLHQNKRVWEIILLGAVCTFCLEMILTANAYFDRRLLTAKWVKHMSLEKAVFISLTLIALTLSAMAVSSLGNPLYDSKGQFLIGFEFSLVKIFSLFDTFLSYAAQLLLMYLCGYVFFLINSRILVAKVLKEKGMVLYILSSLATVGIFYPSMGKLLSDLPFSKQLGGVFSKNPFVWENAFGAIIILLISLPVLLATQWSKQNSRIVSLEKEKNQAQLNLLKQQLNPHFFFNTLNNLYALSLQKSKETPQVILQLADLMRYVIYKAQDHSVPIADEVRYLEDYIQLESIRIKDKFDLRFDYDTENTKLNIAPLLLIVIIENAFKHGIEPCGAEAFLHITLKTRQNKLYFTCRNSFQPGIENQSGIGLNNLQKRLDLLYPGRHKLLIEKKNITFNVHLELENYECEMPDH</sequence>
<evidence type="ECO:0000313" key="3">
    <source>
        <dbReference type="EMBL" id="SEI38232.1"/>
    </source>
</evidence>
<dbReference type="STRING" id="408657.SAMN04487995_0230"/>
<evidence type="ECO:0000313" key="4">
    <source>
        <dbReference type="Proteomes" id="UP000199532"/>
    </source>
</evidence>
<feature type="transmembrane region" description="Helical" evidence="1">
    <location>
        <begin position="148"/>
        <end position="167"/>
    </location>
</feature>
<keyword evidence="1" id="KW-0812">Transmembrane</keyword>
<accession>A0A1H6QGW9</accession>
<protein>
    <submittedName>
        <fullName evidence="3">Histidine kinase</fullName>
    </submittedName>
</protein>
<dbReference type="Pfam" id="PF06580">
    <property type="entry name" value="His_kinase"/>
    <property type="match status" value="1"/>
</dbReference>
<dbReference type="PANTHER" id="PTHR34220">
    <property type="entry name" value="SENSOR HISTIDINE KINASE YPDA"/>
    <property type="match status" value="1"/>
</dbReference>
<feature type="transmembrane region" description="Helical" evidence="1">
    <location>
        <begin position="17"/>
        <end position="35"/>
    </location>
</feature>
<keyword evidence="3" id="KW-0808">Transferase</keyword>
<name>A0A1H6QGW9_9BACT</name>
<evidence type="ECO:0000256" key="1">
    <source>
        <dbReference type="SAM" id="Phobius"/>
    </source>
</evidence>
<dbReference type="Proteomes" id="UP000199532">
    <property type="component" value="Unassembled WGS sequence"/>
</dbReference>
<proteinExistence type="predicted"/>